<evidence type="ECO:0000256" key="2">
    <source>
        <dbReference type="ARBA" id="ARBA00022737"/>
    </source>
</evidence>
<evidence type="ECO:0000256" key="3">
    <source>
        <dbReference type="ARBA" id="ARBA00023110"/>
    </source>
</evidence>
<dbReference type="GO" id="GO:0003755">
    <property type="term" value="F:peptidyl-prolyl cis-trans isomerase activity"/>
    <property type="evidence" value="ECO:0007669"/>
    <property type="project" value="UniProtKB-UniRule"/>
</dbReference>
<comment type="caution">
    <text evidence="7">The sequence shown here is derived from an EMBL/GenBank/DDBJ whole genome shotgun (WGS) entry which is preliminary data.</text>
</comment>
<reference evidence="7 8" key="1">
    <citation type="submission" date="2019-05" db="EMBL/GenBank/DDBJ databases">
        <title>Dyadobacter AR-3-8 sp. nov., isolated from arctic soil.</title>
        <authorList>
            <person name="Chaudhary D.K."/>
        </authorList>
    </citation>
    <scope>NUCLEOTIDE SEQUENCE [LARGE SCALE GENOMIC DNA]</scope>
    <source>
        <strain evidence="7 8">AR-3-8</strain>
    </source>
</reference>
<evidence type="ECO:0000313" key="7">
    <source>
        <dbReference type="EMBL" id="TKT91153.1"/>
    </source>
</evidence>
<comment type="similarity">
    <text evidence="5">Belongs to the FKBP-type PPIase family.</text>
</comment>
<name>A0A4V6BIV3_9BACT</name>
<comment type="catalytic activity">
    <reaction evidence="1 4 5">
        <text>[protein]-peptidylproline (omega=180) = [protein]-peptidylproline (omega=0)</text>
        <dbReference type="Rhea" id="RHEA:16237"/>
        <dbReference type="Rhea" id="RHEA-COMP:10747"/>
        <dbReference type="Rhea" id="RHEA-COMP:10748"/>
        <dbReference type="ChEBI" id="CHEBI:83833"/>
        <dbReference type="ChEBI" id="CHEBI:83834"/>
        <dbReference type="EC" id="5.2.1.8"/>
    </reaction>
</comment>
<dbReference type="PROSITE" id="PS51257">
    <property type="entry name" value="PROKAR_LIPOPROTEIN"/>
    <property type="match status" value="1"/>
</dbReference>
<evidence type="ECO:0000313" key="8">
    <source>
        <dbReference type="Proteomes" id="UP000304900"/>
    </source>
</evidence>
<dbReference type="PANTHER" id="PTHR46046">
    <property type="entry name" value="PEPTIDYLPROLYL ISOMERASE"/>
    <property type="match status" value="1"/>
</dbReference>
<dbReference type="AlphaFoldDB" id="A0A4V6BIV3"/>
<dbReference type="EMBL" id="SZVO01000007">
    <property type="protein sequence ID" value="TKT91153.1"/>
    <property type="molecule type" value="Genomic_DNA"/>
</dbReference>
<keyword evidence="4 5" id="KW-0413">Isomerase</keyword>
<dbReference type="InterPro" id="IPR001179">
    <property type="entry name" value="PPIase_FKBP_dom"/>
</dbReference>
<keyword evidence="3 4" id="KW-0697">Rotamase</keyword>
<gene>
    <name evidence="7" type="ORF">FDK13_16000</name>
</gene>
<dbReference type="EC" id="5.2.1.8" evidence="5"/>
<feature type="domain" description="PPIase FKBP-type" evidence="6">
    <location>
        <begin position="75"/>
        <end position="163"/>
    </location>
</feature>
<evidence type="ECO:0000256" key="1">
    <source>
        <dbReference type="ARBA" id="ARBA00000971"/>
    </source>
</evidence>
<dbReference type="PROSITE" id="PS50059">
    <property type="entry name" value="FKBP_PPIASE"/>
    <property type="match status" value="2"/>
</dbReference>
<dbReference type="InterPro" id="IPR051989">
    <property type="entry name" value="FKBP-like_isomerase"/>
</dbReference>
<evidence type="ECO:0000256" key="4">
    <source>
        <dbReference type="PROSITE-ProRule" id="PRU00277"/>
    </source>
</evidence>
<evidence type="ECO:0000259" key="6">
    <source>
        <dbReference type="PROSITE" id="PS50059"/>
    </source>
</evidence>
<dbReference type="RefSeq" id="WP_137341014.1">
    <property type="nucleotide sequence ID" value="NZ_BSQH01000013.1"/>
</dbReference>
<dbReference type="Proteomes" id="UP000304900">
    <property type="component" value="Unassembled WGS sequence"/>
</dbReference>
<feature type="domain" description="PPIase FKBP-type" evidence="6">
    <location>
        <begin position="204"/>
        <end position="294"/>
    </location>
</feature>
<evidence type="ECO:0000256" key="5">
    <source>
        <dbReference type="RuleBase" id="RU003915"/>
    </source>
</evidence>
<keyword evidence="2" id="KW-0677">Repeat</keyword>
<organism evidence="7 8">
    <name type="scientific">Dyadobacter frigoris</name>
    <dbReference type="NCBI Taxonomy" id="2576211"/>
    <lineage>
        <taxon>Bacteria</taxon>
        <taxon>Pseudomonadati</taxon>
        <taxon>Bacteroidota</taxon>
        <taxon>Cytophagia</taxon>
        <taxon>Cytophagales</taxon>
        <taxon>Spirosomataceae</taxon>
        <taxon>Dyadobacter</taxon>
    </lineage>
</organism>
<dbReference type="PANTHER" id="PTHR46046:SF5">
    <property type="entry name" value="PEPTIDYLPROLYL ISOMERASE"/>
    <property type="match status" value="1"/>
</dbReference>
<sequence>MKSKFLTLGVMLAGLVGMVSCNKGIEYDDEAKAIENQQSIEKYLADSSITATKDSSGMYYVLRKANPTGAKPKAEEGLTLNFNGYTLDGRLVASSVNTAKIPFVRPYNLGFLLGGMERALNILRVGESATLYMPFYLAYGSYSSDNIPGYSVIKMNIEVVSSRSEVQQIDDFIAVNKLTVSDRSTDNLVIVRNNVVTGDTLGVGKSVNIAYKGRLLTGAIFDNGDKTYPFTTGTGGTTSGPVIGFDRAIRKLRKGEKATIIFPSALGYGKGGFQASGVYYIYPYSPISFDVEVL</sequence>
<protein>
    <recommendedName>
        <fullName evidence="5">Peptidyl-prolyl cis-trans isomerase</fullName>
        <ecNumber evidence="5">5.2.1.8</ecNumber>
    </recommendedName>
</protein>
<dbReference type="SUPFAM" id="SSF54534">
    <property type="entry name" value="FKBP-like"/>
    <property type="match status" value="2"/>
</dbReference>
<dbReference type="Gene3D" id="3.10.50.40">
    <property type="match status" value="2"/>
</dbReference>
<dbReference type="Pfam" id="PF00254">
    <property type="entry name" value="FKBP_C"/>
    <property type="match status" value="2"/>
</dbReference>
<keyword evidence="8" id="KW-1185">Reference proteome</keyword>
<dbReference type="OrthoDB" id="979394at2"/>
<dbReference type="InterPro" id="IPR046357">
    <property type="entry name" value="PPIase_dom_sf"/>
</dbReference>
<proteinExistence type="inferred from homology"/>
<accession>A0A4V6BIV3</accession>